<dbReference type="GO" id="GO:0005737">
    <property type="term" value="C:cytoplasm"/>
    <property type="evidence" value="ECO:0007669"/>
    <property type="project" value="TreeGrafter"/>
</dbReference>
<dbReference type="InterPro" id="IPR027417">
    <property type="entry name" value="P-loop_NTPase"/>
</dbReference>
<dbReference type="Proteomes" id="UP000655443">
    <property type="component" value="Unassembled WGS sequence"/>
</dbReference>
<dbReference type="Gene3D" id="1.25.40.10">
    <property type="entry name" value="Tetratricopeptide repeat domain"/>
    <property type="match status" value="1"/>
</dbReference>
<dbReference type="RefSeq" id="WP_189958784.1">
    <property type="nucleotide sequence ID" value="NZ_BMVG01000047.1"/>
</dbReference>
<dbReference type="GO" id="GO:0003677">
    <property type="term" value="F:DNA binding"/>
    <property type="evidence" value="ECO:0007669"/>
    <property type="project" value="InterPro"/>
</dbReference>
<keyword evidence="7" id="KW-1185">Reference proteome</keyword>
<comment type="caution">
    <text evidence="6">The sequence shown here is derived from an EMBL/GenBank/DDBJ whole genome shotgun (WGS) entry which is preliminary data.</text>
</comment>
<dbReference type="EMBL" id="BMVG01000047">
    <property type="protein sequence ID" value="GHE14118.1"/>
    <property type="molecule type" value="Genomic_DNA"/>
</dbReference>
<protein>
    <recommendedName>
        <fullName evidence="8">Helix-turn-helix transcriptional regulator</fullName>
    </recommendedName>
</protein>
<organism evidence="6 7">
    <name type="scientific">Streptomyces alanosinicus</name>
    <dbReference type="NCBI Taxonomy" id="68171"/>
    <lineage>
        <taxon>Bacteria</taxon>
        <taxon>Bacillati</taxon>
        <taxon>Actinomycetota</taxon>
        <taxon>Actinomycetes</taxon>
        <taxon>Kitasatosporales</taxon>
        <taxon>Streptomycetaceae</taxon>
        <taxon>Streptomyces</taxon>
    </lineage>
</organism>
<dbReference type="GO" id="GO:0004016">
    <property type="term" value="F:adenylate cyclase activity"/>
    <property type="evidence" value="ECO:0007669"/>
    <property type="project" value="TreeGrafter"/>
</dbReference>
<dbReference type="SUPFAM" id="SSF52540">
    <property type="entry name" value="P-loop containing nucleoside triphosphate hydrolases"/>
    <property type="match status" value="1"/>
</dbReference>
<dbReference type="GO" id="GO:0005524">
    <property type="term" value="F:ATP binding"/>
    <property type="evidence" value="ECO:0007669"/>
    <property type="project" value="UniProtKB-KW"/>
</dbReference>
<feature type="compositionally biased region" description="Basic and acidic residues" evidence="3">
    <location>
        <begin position="821"/>
        <end position="833"/>
    </location>
</feature>
<dbReference type="InterPro" id="IPR016032">
    <property type="entry name" value="Sig_transdc_resp-reg_C-effctor"/>
</dbReference>
<dbReference type="SMART" id="SM00382">
    <property type="entry name" value="AAA"/>
    <property type="match status" value="1"/>
</dbReference>
<evidence type="ECO:0000256" key="1">
    <source>
        <dbReference type="ARBA" id="ARBA00022741"/>
    </source>
</evidence>
<dbReference type="CDD" id="cd06170">
    <property type="entry name" value="LuxR_C_like"/>
    <property type="match status" value="1"/>
</dbReference>
<evidence type="ECO:0000256" key="2">
    <source>
        <dbReference type="ARBA" id="ARBA00022840"/>
    </source>
</evidence>
<name>A0A918YSE5_9ACTN</name>
<dbReference type="InterPro" id="IPR003593">
    <property type="entry name" value="AAA+_ATPase"/>
</dbReference>
<dbReference type="Gene3D" id="1.10.10.10">
    <property type="entry name" value="Winged helix-like DNA-binding domain superfamily/Winged helix DNA-binding domain"/>
    <property type="match status" value="1"/>
</dbReference>
<accession>A0A918YSE5</accession>
<proteinExistence type="predicted"/>
<evidence type="ECO:0000313" key="6">
    <source>
        <dbReference type="EMBL" id="GHE14118.1"/>
    </source>
</evidence>
<dbReference type="Pfam" id="PF13191">
    <property type="entry name" value="AAA_16"/>
    <property type="match status" value="1"/>
</dbReference>
<dbReference type="PANTHER" id="PTHR16305">
    <property type="entry name" value="TESTICULAR SOLUBLE ADENYLYL CYCLASE"/>
    <property type="match status" value="1"/>
</dbReference>
<dbReference type="InterPro" id="IPR000792">
    <property type="entry name" value="Tscrpt_reg_LuxR_C"/>
</dbReference>
<evidence type="ECO:0008006" key="8">
    <source>
        <dbReference type="Google" id="ProtNLM"/>
    </source>
</evidence>
<dbReference type="Pfam" id="PF00196">
    <property type="entry name" value="GerE"/>
    <property type="match status" value="1"/>
</dbReference>
<feature type="domain" description="HTH luxR-type" evidence="5">
    <location>
        <begin position="832"/>
        <end position="889"/>
    </location>
</feature>
<reference evidence="6" key="2">
    <citation type="submission" date="2020-09" db="EMBL/GenBank/DDBJ databases">
        <authorList>
            <person name="Sun Q."/>
            <person name="Ohkuma M."/>
        </authorList>
    </citation>
    <scope>NUCLEOTIDE SEQUENCE</scope>
    <source>
        <strain evidence="6">JCM 4714</strain>
    </source>
</reference>
<evidence type="ECO:0000259" key="5">
    <source>
        <dbReference type="SMART" id="SM00421"/>
    </source>
</evidence>
<dbReference type="PANTHER" id="PTHR16305:SF28">
    <property type="entry name" value="GUANYLATE CYCLASE DOMAIN-CONTAINING PROTEIN"/>
    <property type="match status" value="1"/>
</dbReference>
<dbReference type="GO" id="GO:0006355">
    <property type="term" value="P:regulation of DNA-templated transcription"/>
    <property type="evidence" value="ECO:0007669"/>
    <property type="project" value="InterPro"/>
</dbReference>
<reference evidence="6" key="1">
    <citation type="journal article" date="2014" name="Int. J. Syst. Evol. Microbiol.">
        <title>Complete genome sequence of Corynebacterium casei LMG S-19264T (=DSM 44701T), isolated from a smear-ripened cheese.</title>
        <authorList>
            <consortium name="US DOE Joint Genome Institute (JGI-PGF)"/>
            <person name="Walter F."/>
            <person name="Albersmeier A."/>
            <person name="Kalinowski J."/>
            <person name="Ruckert C."/>
        </authorList>
    </citation>
    <scope>NUCLEOTIDE SEQUENCE</scope>
    <source>
        <strain evidence="6">JCM 4714</strain>
    </source>
</reference>
<gene>
    <name evidence="6" type="ORF">GCM10010339_83580</name>
</gene>
<dbReference type="SMART" id="SM00421">
    <property type="entry name" value="HTH_LUXR"/>
    <property type="match status" value="1"/>
</dbReference>
<dbReference type="InterPro" id="IPR011990">
    <property type="entry name" value="TPR-like_helical_dom_sf"/>
</dbReference>
<dbReference type="InterPro" id="IPR036388">
    <property type="entry name" value="WH-like_DNA-bd_sf"/>
</dbReference>
<keyword evidence="2" id="KW-0067">ATP-binding</keyword>
<evidence type="ECO:0000313" key="7">
    <source>
        <dbReference type="Proteomes" id="UP000655443"/>
    </source>
</evidence>
<sequence length="907" mass="95596">MTLVGRTTAIRTLTDAFTDCAEGLSRTVLVEGPTGCGKSALMHLLVERAAAAGAVVLCATGFPTERATAWGVVRQLLAGHPGLALWESTAGRAPRTEDMQALCAELREASEGSPLVLCVDDVHHADDESLAFVQYLTRYVRPARILLVVAGTVHHETGDPAFATELMRQPTFRRIRLERLGPAEATVLAEQAGCRAHASSLYEASGGNPLLLRALLEEHTHTVSGAARFVPADAAQLAAAPAAAGPRRTPVDRSRPAASASRGPVPGIDGPFVQAVHACLHRAGATAAAVAQAAALLDEAATPELIAELTGIAPPALRQGLAGLQGAGLLNDAGFSHPAVRDAVLSALSPAALVALHRRAAPMLQRHGRPTVKAARHLLSAAALAGTAWSATGEETELLCDAAESRLAEDDGRGALGLLQAAHRLCRDDARRDGVAIRLAQVTWRFDPAAAERLVAGPLAALQEGRLDGEGAQPLSQLLLLQGRLTEAARLLGDGDPEGEEPGASPLDVVIDAGSAAERLLRSAGPAEATMTPIVQALRSLLLSDHPERAVPWSRTLLEDAERRDAPGWAAVFATLHAQALLRIGDLTEACAYASRALDMLPERSGGTFPYAATVVLIRAHSAMGHYTEASRLCDRPVPAGLLDSLDGLAFLHARGVHHLTGNQPQAALTDFLTVGRIMEAQGIDRPAFLPWRTDAAEALLRLGKSQQAERLVLQQLALADARRPWVRGVSLHQRALTTAAPRQRISLLEQAVNELHRSGDRLATARAMADLGRARQSEAGAPVKGTATIRAAWNLAKECGATALCKEILPDAPLSGPTPDRAERPGPDRPEGKLSSSEQRVATLAAQGLTNREISAKLYLTVSTVEQHLTKVYRKLQISGRGDLPFDFELSVDGASTAAGQLVRGD</sequence>
<evidence type="ECO:0000259" key="4">
    <source>
        <dbReference type="SMART" id="SM00382"/>
    </source>
</evidence>
<dbReference type="InterPro" id="IPR041664">
    <property type="entry name" value="AAA_16"/>
</dbReference>
<dbReference type="AlphaFoldDB" id="A0A918YSE5"/>
<evidence type="ECO:0000256" key="3">
    <source>
        <dbReference type="SAM" id="MobiDB-lite"/>
    </source>
</evidence>
<dbReference type="Gene3D" id="3.40.50.300">
    <property type="entry name" value="P-loop containing nucleotide triphosphate hydrolases"/>
    <property type="match status" value="1"/>
</dbReference>
<dbReference type="PRINTS" id="PR00038">
    <property type="entry name" value="HTHLUXR"/>
</dbReference>
<keyword evidence="1" id="KW-0547">Nucleotide-binding</keyword>
<feature type="domain" description="AAA+ ATPase" evidence="4">
    <location>
        <begin position="24"/>
        <end position="181"/>
    </location>
</feature>
<dbReference type="SUPFAM" id="SSF46894">
    <property type="entry name" value="C-terminal effector domain of the bipartite response regulators"/>
    <property type="match status" value="1"/>
</dbReference>
<feature type="region of interest" description="Disordered" evidence="3">
    <location>
        <begin position="811"/>
        <end position="840"/>
    </location>
</feature>
<feature type="region of interest" description="Disordered" evidence="3">
    <location>
        <begin position="240"/>
        <end position="264"/>
    </location>
</feature>